<keyword evidence="2" id="KW-0808">Transferase</keyword>
<comment type="caution">
    <text evidence="2">The sequence shown here is derived from an EMBL/GenBank/DDBJ whole genome shotgun (WGS) entry which is preliminary data.</text>
</comment>
<dbReference type="Gene3D" id="3.40.50.300">
    <property type="entry name" value="P-loop containing nucleotide triphosphate hydrolases"/>
    <property type="match status" value="2"/>
</dbReference>
<keyword evidence="2" id="KW-0418">Kinase</keyword>
<protein>
    <submittedName>
        <fullName evidence="2">Broad-specificity NMP kinase</fullName>
    </submittedName>
</protein>
<reference evidence="2 3" key="1">
    <citation type="submission" date="2021-03" db="EMBL/GenBank/DDBJ databases">
        <title>Sequencing the genomes of 1000 actinobacteria strains.</title>
        <authorList>
            <person name="Klenk H.-P."/>
        </authorList>
    </citation>
    <scope>NUCLEOTIDE SEQUENCE [LARGE SCALE GENOMIC DNA]</scope>
    <source>
        <strain evidence="2 3">DSM 14566</strain>
    </source>
</reference>
<sequence length="383" mass="40544">MQLLRLAGPPGVGKSTIAWALASRSAAAGRPTGYVDIDQLGMLYPPPADDADRVALKERALRAVAREHRAAGVEQLVVSGVASPDDAPPAIAGITVRSLWCDAAPAVLRERLAVRGWDEEQVAEVVAAGTAESARLHPDWERLGIGELTITQAVERVLERIDQPEEAARSTADPRAENHSPLRPTTPPGHMPPILWLTGPRCAGASSVGWALAADAWSQRTRTAFLDLAQLAFATGATGQDTAPGRPLRHHALALRILVALRTVLRAAGARELLVVAPLEVDVTELLGAPETGVMTMVRLDADDATLRERVGARARGAPPLLASDDLRGAPASQIDAVADLAAKQRKCPLRAGEQQVTNAERTPTTTAAAIRRLGTAERRAHP</sequence>
<name>A0ABS4X7A8_9MICO</name>
<evidence type="ECO:0000313" key="3">
    <source>
        <dbReference type="Proteomes" id="UP001519290"/>
    </source>
</evidence>
<dbReference type="CDD" id="cd01983">
    <property type="entry name" value="SIMIBI"/>
    <property type="match status" value="1"/>
</dbReference>
<feature type="compositionally biased region" description="Basic and acidic residues" evidence="1">
    <location>
        <begin position="165"/>
        <end position="180"/>
    </location>
</feature>
<feature type="region of interest" description="Disordered" evidence="1">
    <location>
        <begin position="165"/>
        <end position="191"/>
    </location>
</feature>
<accession>A0ABS4X7A8</accession>
<gene>
    <name evidence="2" type="ORF">JOF43_003593</name>
</gene>
<dbReference type="Proteomes" id="UP001519290">
    <property type="component" value="Unassembled WGS sequence"/>
</dbReference>
<dbReference type="RefSeq" id="WP_209904391.1">
    <property type="nucleotide sequence ID" value="NZ_BAAAJW010000009.1"/>
</dbReference>
<organism evidence="2 3">
    <name type="scientific">Brachybacterium sacelli</name>
    <dbReference type="NCBI Taxonomy" id="173364"/>
    <lineage>
        <taxon>Bacteria</taxon>
        <taxon>Bacillati</taxon>
        <taxon>Actinomycetota</taxon>
        <taxon>Actinomycetes</taxon>
        <taxon>Micrococcales</taxon>
        <taxon>Dermabacteraceae</taxon>
        <taxon>Brachybacterium</taxon>
    </lineage>
</organism>
<dbReference type="EMBL" id="JAGIOD010000002">
    <property type="protein sequence ID" value="MBP2383604.1"/>
    <property type="molecule type" value="Genomic_DNA"/>
</dbReference>
<dbReference type="GO" id="GO:0016301">
    <property type="term" value="F:kinase activity"/>
    <property type="evidence" value="ECO:0007669"/>
    <property type="project" value="UniProtKB-KW"/>
</dbReference>
<proteinExistence type="predicted"/>
<dbReference type="SUPFAM" id="SSF52540">
    <property type="entry name" value="P-loop containing nucleoside triphosphate hydrolases"/>
    <property type="match status" value="1"/>
</dbReference>
<evidence type="ECO:0000313" key="2">
    <source>
        <dbReference type="EMBL" id="MBP2383604.1"/>
    </source>
</evidence>
<keyword evidence="3" id="KW-1185">Reference proteome</keyword>
<evidence type="ECO:0000256" key="1">
    <source>
        <dbReference type="SAM" id="MobiDB-lite"/>
    </source>
</evidence>
<dbReference type="InterPro" id="IPR027417">
    <property type="entry name" value="P-loop_NTPase"/>
</dbReference>